<evidence type="ECO:0000313" key="1">
    <source>
        <dbReference type="EMBL" id="KAK9929108.1"/>
    </source>
</evidence>
<evidence type="ECO:0000313" key="2">
    <source>
        <dbReference type="Proteomes" id="UP001457282"/>
    </source>
</evidence>
<comment type="caution">
    <text evidence="1">The sequence shown here is derived from an EMBL/GenBank/DDBJ whole genome shotgun (WGS) entry which is preliminary data.</text>
</comment>
<keyword evidence="2" id="KW-1185">Reference proteome</keyword>
<organism evidence="1 2">
    <name type="scientific">Rubus argutus</name>
    <name type="common">Southern blackberry</name>
    <dbReference type="NCBI Taxonomy" id="59490"/>
    <lineage>
        <taxon>Eukaryota</taxon>
        <taxon>Viridiplantae</taxon>
        <taxon>Streptophyta</taxon>
        <taxon>Embryophyta</taxon>
        <taxon>Tracheophyta</taxon>
        <taxon>Spermatophyta</taxon>
        <taxon>Magnoliopsida</taxon>
        <taxon>eudicotyledons</taxon>
        <taxon>Gunneridae</taxon>
        <taxon>Pentapetalae</taxon>
        <taxon>rosids</taxon>
        <taxon>fabids</taxon>
        <taxon>Rosales</taxon>
        <taxon>Rosaceae</taxon>
        <taxon>Rosoideae</taxon>
        <taxon>Rosoideae incertae sedis</taxon>
        <taxon>Rubus</taxon>
    </lineage>
</organism>
<gene>
    <name evidence="1" type="ORF">M0R45_026216</name>
</gene>
<sequence length="92" mass="9216">MVTGHGSWVAGDGAGDAAEIHNILGAVKGCTGSSLAGHCKMAARHGRRRQEWMGSFCFSGGEHPAAASRLGGAGVLDGDELGSFCSARAAAM</sequence>
<proteinExistence type="predicted"/>
<dbReference type="EMBL" id="JBEDUW010000005">
    <property type="protein sequence ID" value="KAK9929108.1"/>
    <property type="molecule type" value="Genomic_DNA"/>
</dbReference>
<accession>A0AAW1WWY8</accession>
<dbReference type="Proteomes" id="UP001457282">
    <property type="component" value="Unassembled WGS sequence"/>
</dbReference>
<dbReference type="AlphaFoldDB" id="A0AAW1WWY8"/>
<protein>
    <submittedName>
        <fullName evidence="1">Uncharacterized protein</fullName>
    </submittedName>
</protein>
<reference evidence="1 2" key="1">
    <citation type="journal article" date="2023" name="G3 (Bethesda)">
        <title>A chromosome-length genome assembly and annotation of blackberry (Rubus argutus, cv. 'Hillquist').</title>
        <authorList>
            <person name="Bruna T."/>
            <person name="Aryal R."/>
            <person name="Dudchenko O."/>
            <person name="Sargent D.J."/>
            <person name="Mead D."/>
            <person name="Buti M."/>
            <person name="Cavallini A."/>
            <person name="Hytonen T."/>
            <person name="Andres J."/>
            <person name="Pham M."/>
            <person name="Weisz D."/>
            <person name="Mascagni F."/>
            <person name="Usai G."/>
            <person name="Natali L."/>
            <person name="Bassil N."/>
            <person name="Fernandez G.E."/>
            <person name="Lomsadze A."/>
            <person name="Armour M."/>
            <person name="Olukolu B."/>
            <person name="Poorten T."/>
            <person name="Britton C."/>
            <person name="Davik J."/>
            <person name="Ashrafi H."/>
            <person name="Aiden E.L."/>
            <person name="Borodovsky M."/>
            <person name="Worthington M."/>
        </authorList>
    </citation>
    <scope>NUCLEOTIDE SEQUENCE [LARGE SCALE GENOMIC DNA]</scope>
    <source>
        <strain evidence="1">PI 553951</strain>
    </source>
</reference>
<name>A0AAW1WWY8_RUBAR</name>